<dbReference type="STRING" id="104452.A0A0L7LUJ6"/>
<reference evidence="7 8" key="1">
    <citation type="journal article" date="2015" name="Genome Biol. Evol.">
        <title>The genome of winter moth (Operophtera brumata) provides a genomic perspective on sexual dimorphism and phenology.</title>
        <authorList>
            <person name="Derks M.F."/>
            <person name="Smit S."/>
            <person name="Salis L."/>
            <person name="Schijlen E."/>
            <person name="Bossers A."/>
            <person name="Mateman C."/>
            <person name="Pijl A.S."/>
            <person name="de Ridder D."/>
            <person name="Groenen M.A."/>
            <person name="Visser M.E."/>
            <person name="Megens H.J."/>
        </authorList>
    </citation>
    <scope>NUCLEOTIDE SEQUENCE [LARGE SCALE GENOMIC DNA]</scope>
    <source>
        <strain evidence="7">WM2013NL</strain>
        <tissue evidence="7">Head and thorax</tissue>
    </source>
</reference>
<evidence type="ECO:0000256" key="2">
    <source>
        <dbReference type="ARBA" id="ARBA00022692"/>
    </source>
</evidence>
<feature type="transmembrane region" description="Helical" evidence="5">
    <location>
        <begin position="389"/>
        <end position="408"/>
    </location>
</feature>
<dbReference type="InterPro" id="IPR050549">
    <property type="entry name" value="MFS_Trehalose_Transporter"/>
</dbReference>
<dbReference type="PANTHER" id="PTHR48021">
    <property type="match status" value="1"/>
</dbReference>
<feature type="transmembrane region" description="Helical" evidence="5">
    <location>
        <begin position="97"/>
        <end position="116"/>
    </location>
</feature>
<dbReference type="InterPro" id="IPR036259">
    <property type="entry name" value="MFS_trans_sf"/>
</dbReference>
<comment type="caution">
    <text evidence="7">The sequence shown here is derived from an EMBL/GenBank/DDBJ whole genome shotgun (WGS) entry which is preliminary data.</text>
</comment>
<keyword evidence="4 5" id="KW-0472">Membrane</keyword>
<dbReference type="PROSITE" id="PS00217">
    <property type="entry name" value="SUGAR_TRANSPORT_2"/>
    <property type="match status" value="1"/>
</dbReference>
<dbReference type="PANTHER" id="PTHR48021:SF7">
    <property type="entry name" value="RH09188P"/>
    <property type="match status" value="1"/>
</dbReference>
<dbReference type="AlphaFoldDB" id="A0A0L7LUJ6"/>
<keyword evidence="2 5" id="KW-0812">Transmembrane</keyword>
<gene>
    <name evidence="7" type="ORF">OBRU01_01211</name>
</gene>
<keyword evidence="8" id="KW-1185">Reference proteome</keyword>
<feature type="transmembrane region" description="Helical" evidence="5">
    <location>
        <begin position="505"/>
        <end position="529"/>
    </location>
</feature>
<dbReference type="PROSITE" id="PS50850">
    <property type="entry name" value="MFS"/>
    <property type="match status" value="1"/>
</dbReference>
<evidence type="ECO:0000256" key="5">
    <source>
        <dbReference type="SAM" id="Phobius"/>
    </source>
</evidence>
<dbReference type="Proteomes" id="UP000037510">
    <property type="component" value="Unassembled WGS sequence"/>
</dbReference>
<feature type="transmembrane region" description="Helical" evidence="5">
    <location>
        <begin position="479"/>
        <end position="499"/>
    </location>
</feature>
<evidence type="ECO:0000259" key="6">
    <source>
        <dbReference type="PROSITE" id="PS50850"/>
    </source>
</evidence>
<feature type="transmembrane region" description="Helical" evidence="5">
    <location>
        <begin position="415"/>
        <end position="436"/>
    </location>
</feature>
<evidence type="ECO:0000313" key="7">
    <source>
        <dbReference type="EMBL" id="KOB79069.1"/>
    </source>
</evidence>
<dbReference type="EMBL" id="JTDY01000068">
    <property type="protein sequence ID" value="KOB79069.1"/>
    <property type="molecule type" value="Genomic_DNA"/>
</dbReference>
<dbReference type="InterPro" id="IPR005828">
    <property type="entry name" value="MFS_sugar_transport-like"/>
</dbReference>
<feature type="domain" description="Major facilitator superfamily (MFS) profile" evidence="6">
    <location>
        <begin position="1"/>
        <end position="533"/>
    </location>
</feature>
<comment type="subcellular location">
    <subcellularLocation>
        <location evidence="1">Membrane</location>
        <topology evidence="1">Multi-pass membrane protein</topology>
    </subcellularLocation>
</comment>
<sequence length="568" mass="61510">MLDSGRIPQIATKEEKKADEYEALQSFLRSISSTATLPPYCLITCAVLILAAGAGHPIGFSAVALPQLRVENSSMRIDDEMGSWIGPIMEAIGRKRTLQACTLPLIVGWIIIGSATHHSLLLLGRVVCGFAVGIMAAPSQVYLGEISEPRLRGLLIGTPFVAYSLGVLYVYALGGALPWRSVAHLSIVLPALAFLALCFSPESPTWLARRGRFHDAMAAMSRLRGDPDTEKARGDENITFLTTVTRAPVLKPLLLINAFNMLQILSGSYVVIFYAVDIVKDAGGSMPPTLRGHILRGRYRERRWWIDATNSNYGVIFYAVDIVKDAGGSMPPTVSSTHYSYVVIFYAVDIVKDAGGSMTPTVSSAHYRLHHTPDHSATPLGLQVLSGSYVLIALVRLVVTILACILLLRLTRRALVMISGIGTATCTLALACILSQGPGEGITTPALILSYVAFNTLGFFLLPGLMIGELLPTKVRGLCGGYIFCLFNTVLFGFTKLYPIMKTSIGMAGVFGLFGASSALATIVLYLLLPETKGKSLLQIEQYYQKSNILWQTRKKMVPVSTSTSQRV</sequence>
<evidence type="ECO:0000313" key="8">
    <source>
        <dbReference type="Proteomes" id="UP000037510"/>
    </source>
</evidence>
<feature type="non-terminal residue" evidence="7">
    <location>
        <position position="1"/>
    </location>
</feature>
<feature type="transmembrane region" description="Helical" evidence="5">
    <location>
        <begin position="448"/>
        <end position="467"/>
    </location>
</feature>
<name>A0A0L7LUJ6_OPEBR</name>
<dbReference type="InterPro" id="IPR020846">
    <property type="entry name" value="MFS_dom"/>
</dbReference>
<dbReference type="PROSITE" id="PS00216">
    <property type="entry name" value="SUGAR_TRANSPORT_1"/>
    <property type="match status" value="1"/>
</dbReference>
<dbReference type="InterPro" id="IPR005829">
    <property type="entry name" value="Sugar_transporter_CS"/>
</dbReference>
<dbReference type="GO" id="GO:0022857">
    <property type="term" value="F:transmembrane transporter activity"/>
    <property type="evidence" value="ECO:0007669"/>
    <property type="project" value="InterPro"/>
</dbReference>
<evidence type="ECO:0000256" key="1">
    <source>
        <dbReference type="ARBA" id="ARBA00004141"/>
    </source>
</evidence>
<feature type="transmembrane region" description="Helical" evidence="5">
    <location>
        <begin position="122"/>
        <end position="142"/>
    </location>
</feature>
<protein>
    <submittedName>
        <fullName evidence="7">Facilitated trehalose transporter Tret1</fullName>
    </submittedName>
</protein>
<feature type="non-terminal residue" evidence="7">
    <location>
        <position position="568"/>
    </location>
</feature>
<organism evidence="7 8">
    <name type="scientific">Operophtera brumata</name>
    <name type="common">Winter moth</name>
    <name type="synonym">Phalaena brumata</name>
    <dbReference type="NCBI Taxonomy" id="104452"/>
    <lineage>
        <taxon>Eukaryota</taxon>
        <taxon>Metazoa</taxon>
        <taxon>Ecdysozoa</taxon>
        <taxon>Arthropoda</taxon>
        <taxon>Hexapoda</taxon>
        <taxon>Insecta</taxon>
        <taxon>Pterygota</taxon>
        <taxon>Neoptera</taxon>
        <taxon>Endopterygota</taxon>
        <taxon>Lepidoptera</taxon>
        <taxon>Glossata</taxon>
        <taxon>Ditrysia</taxon>
        <taxon>Geometroidea</taxon>
        <taxon>Geometridae</taxon>
        <taxon>Larentiinae</taxon>
        <taxon>Operophtera</taxon>
    </lineage>
</organism>
<dbReference type="SUPFAM" id="SSF103473">
    <property type="entry name" value="MFS general substrate transporter"/>
    <property type="match status" value="1"/>
</dbReference>
<feature type="transmembrane region" description="Helical" evidence="5">
    <location>
        <begin position="182"/>
        <end position="200"/>
    </location>
</feature>
<feature type="transmembrane region" description="Helical" evidence="5">
    <location>
        <begin position="154"/>
        <end position="176"/>
    </location>
</feature>
<evidence type="ECO:0000256" key="3">
    <source>
        <dbReference type="ARBA" id="ARBA00022989"/>
    </source>
</evidence>
<evidence type="ECO:0000256" key="4">
    <source>
        <dbReference type="ARBA" id="ARBA00023136"/>
    </source>
</evidence>
<dbReference type="GO" id="GO:0016020">
    <property type="term" value="C:membrane"/>
    <property type="evidence" value="ECO:0007669"/>
    <property type="project" value="UniProtKB-SubCell"/>
</dbReference>
<keyword evidence="3 5" id="KW-1133">Transmembrane helix</keyword>
<proteinExistence type="predicted"/>
<feature type="transmembrane region" description="Helical" evidence="5">
    <location>
        <begin position="254"/>
        <end position="276"/>
    </location>
</feature>
<dbReference type="Pfam" id="PF00083">
    <property type="entry name" value="Sugar_tr"/>
    <property type="match status" value="2"/>
</dbReference>
<accession>A0A0L7LUJ6</accession>
<dbReference type="Gene3D" id="1.20.1250.20">
    <property type="entry name" value="MFS general substrate transporter like domains"/>
    <property type="match status" value="2"/>
</dbReference>
<feature type="transmembrane region" description="Helical" evidence="5">
    <location>
        <begin position="37"/>
        <end position="65"/>
    </location>
</feature>